<accession>A0A2C9D454</accession>
<keyword evidence="8 13" id="KW-0808">Transferase</keyword>
<evidence type="ECO:0000256" key="11">
    <source>
        <dbReference type="NCBIfam" id="TIGR00215"/>
    </source>
</evidence>
<proteinExistence type="inferred from homology"/>
<evidence type="ECO:0000256" key="1">
    <source>
        <dbReference type="ARBA" id="ARBA00002056"/>
    </source>
</evidence>
<dbReference type="RefSeq" id="WP_342748116.1">
    <property type="nucleotide sequence ID" value="NZ_LT960614.1"/>
</dbReference>
<evidence type="ECO:0000256" key="5">
    <source>
        <dbReference type="ARBA" id="ARBA00022516"/>
    </source>
</evidence>
<keyword evidence="7 13" id="KW-0328">Glycosyltransferase</keyword>
<comment type="catalytic activity">
    <reaction evidence="10">
        <text>a lipid X + a UDP-2-N,3-O-bis[(3R)-3-hydroxyacyl]-alpha-D-glucosamine = a lipid A disaccharide + UDP + H(+)</text>
        <dbReference type="Rhea" id="RHEA:67828"/>
        <dbReference type="ChEBI" id="CHEBI:15378"/>
        <dbReference type="ChEBI" id="CHEBI:58223"/>
        <dbReference type="ChEBI" id="CHEBI:137748"/>
        <dbReference type="ChEBI" id="CHEBI:176338"/>
        <dbReference type="ChEBI" id="CHEBI:176343"/>
        <dbReference type="EC" id="2.4.1.182"/>
    </reaction>
</comment>
<reference evidence="14" key="1">
    <citation type="submission" date="2017-09" db="EMBL/GenBank/DDBJ databases">
        <title>Genome sequence of Nannocystis excedens DSM 71.</title>
        <authorList>
            <person name="Blom J."/>
        </authorList>
    </citation>
    <scope>NUCLEOTIDE SEQUENCE [LARGE SCALE GENOMIC DNA]</scope>
    <source>
        <strain evidence="14">type strain: E19</strain>
    </source>
</reference>
<evidence type="ECO:0000256" key="12">
    <source>
        <dbReference type="SAM" id="MobiDB-lite"/>
    </source>
</evidence>
<evidence type="ECO:0000256" key="6">
    <source>
        <dbReference type="ARBA" id="ARBA00022556"/>
    </source>
</evidence>
<keyword evidence="5" id="KW-0444">Lipid biosynthesis</keyword>
<evidence type="ECO:0000256" key="9">
    <source>
        <dbReference type="ARBA" id="ARBA00023098"/>
    </source>
</evidence>
<evidence type="ECO:0000256" key="4">
    <source>
        <dbReference type="ARBA" id="ARBA00020902"/>
    </source>
</evidence>
<name>A0A2C9D454_9HYPH</name>
<dbReference type="GO" id="GO:0008915">
    <property type="term" value="F:lipid-A-disaccharide synthase activity"/>
    <property type="evidence" value="ECO:0007669"/>
    <property type="project" value="UniProtKB-UniRule"/>
</dbReference>
<dbReference type="EC" id="2.4.1.182" evidence="3 11"/>
<keyword evidence="9" id="KW-0443">Lipid metabolism</keyword>
<dbReference type="AlphaFoldDB" id="A0A2C9D454"/>
<dbReference type="SUPFAM" id="SSF53756">
    <property type="entry name" value="UDP-Glycosyltransferase/glycogen phosphorylase"/>
    <property type="match status" value="1"/>
</dbReference>
<dbReference type="GO" id="GO:0005543">
    <property type="term" value="F:phospholipid binding"/>
    <property type="evidence" value="ECO:0007669"/>
    <property type="project" value="TreeGrafter"/>
</dbReference>
<feature type="region of interest" description="Disordered" evidence="12">
    <location>
        <begin position="1"/>
        <end position="20"/>
    </location>
</feature>
<keyword evidence="14" id="KW-1185">Reference proteome</keyword>
<dbReference type="Proteomes" id="UP000223606">
    <property type="component" value="Chromosome 1"/>
</dbReference>
<dbReference type="InterPro" id="IPR003835">
    <property type="entry name" value="Glyco_trans_19"/>
</dbReference>
<dbReference type="GO" id="GO:0009245">
    <property type="term" value="P:lipid A biosynthetic process"/>
    <property type="evidence" value="ECO:0007669"/>
    <property type="project" value="UniProtKB-UniRule"/>
</dbReference>
<evidence type="ECO:0000256" key="7">
    <source>
        <dbReference type="ARBA" id="ARBA00022676"/>
    </source>
</evidence>
<comment type="similarity">
    <text evidence="2">Belongs to the LpxB family.</text>
</comment>
<dbReference type="Pfam" id="PF02684">
    <property type="entry name" value="LpxB"/>
    <property type="match status" value="1"/>
</dbReference>
<gene>
    <name evidence="13" type="primary">lpxB</name>
    <name evidence="13" type="ORF">HDIA_1407</name>
</gene>
<dbReference type="PANTHER" id="PTHR30372:SF4">
    <property type="entry name" value="LIPID-A-DISACCHARIDE SYNTHASE, MITOCHONDRIAL-RELATED"/>
    <property type="match status" value="1"/>
</dbReference>
<protein>
    <recommendedName>
        <fullName evidence="4 11">Lipid-A-disaccharide synthase</fullName>
        <ecNumber evidence="3 11">2.4.1.182</ecNumber>
    </recommendedName>
</protein>
<comment type="function">
    <text evidence="1">Condensation of UDP-2,3-diacylglucosamine and 2,3-diacylglucosamine-1-phosphate to form lipid A disaccharide, a precursor of lipid A, a phosphorylated glycolipid that anchors the lipopolysaccharide to the outer membrane of the cell.</text>
</comment>
<dbReference type="KEGG" id="hdi:HDIA_1407"/>
<dbReference type="GO" id="GO:0016020">
    <property type="term" value="C:membrane"/>
    <property type="evidence" value="ECO:0007669"/>
    <property type="project" value="GOC"/>
</dbReference>
<evidence type="ECO:0000256" key="8">
    <source>
        <dbReference type="ARBA" id="ARBA00022679"/>
    </source>
</evidence>
<evidence type="ECO:0000256" key="10">
    <source>
        <dbReference type="ARBA" id="ARBA00048975"/>
    </source>
</evidence>
<dbReference type="NCBIfam" id="TIGR00215">
    <property type="entry name" value="lpxB"/>
    <property type="match status" value="1"/>
</dbReference>
<sequence length="426" mass="45879">MTGAATSGGEEVRSPDAPMPADAARPLRVFLVIGEESGDALGAELAGALQRQLGGAVEFSGLAGPRLQRLGVRSLFPLSEIAVMGLSAVLARLPTIIRRVHETVAAAIAAKPDVVVIIDSPDFTHAVAKRIRRQQPGIPIVGYVSPSVWAWRPSRARKMAVYVDHLLAILPFEPEVHRRLGGPPCTYVGHPLSRKMELLRETATEAGTDAKGDHLPVLLVLPGSRRSEVSRLMQPFGEALSLLAAKGVAFRALLPAVDHLEGEIAEAIEAWPVKPEMVRGEEAKYAAFRSADAALAASGTVTLELGLAGVPMLVCYKLDWFYRRFRDLTKVFPGLVQATSMVLVNIILGRNVVPEFLDDEVNGPALAKRLEKLLDPASPERREQVGQFERLREEMALPDGAHPSDLAAGIVIDVARSGRRSELSAT</sequence>
<dbReference type="EMBL" id="LT960614">
    <property type="protein sequence ID" value="SON54948.1"/>
    <property type="molecule type" value="Genomic_DNA"/>
</dbReference>
<evidence type="ECO:0000313" key="14">
    <source>
        <dbReference type="Proteomes" id="UP000223606"/>
    </source>
</evidence>
<organism evidence="13 14">
    <name type="scientific">Hartmannibacter diazotrophicus</name>
    <dbReference type="NCBI Taxonomy" id="1482074"/>
    <lineage>
        <taxon>Bacteria</taxon>
        <taxon>Pseudomonadati</taxon>
        <taxon>Pseudomonadota</taxon>
        <taxon>Alphaproteobacteria</taxon>
        <taxon>Hyphomicrobiales</taxon>
        <taxon>Pleomorphomonadaceae</taxon>
        <taxon>Hartmannibacter</taxon>
    </lineage>
</organism>
<evidence type="ECO:0000313" key="13">
    <source>
        <dbReference type="EMBL" id="SON54948.1"/>
    </source>
</evidence>
<dbReference type="PANTHER" id="PTHR30372">
    <property type="entry name" value="LIPID-A-DISACCHARIDE SYNTHASE"/>
    <property type="match status" value="1"/>
</dbReference>
<keyword evidence="6" id="KW-0441">Lipid A biosynthesis</keyword>
<evidence type="ECO:0000256" key="2">
    <source>
        <dbReference type="ARBA" id="ARBA00007868"/>
    </source>
</evidence>
<evidence type="ECO:0000256" key="3">
    <source>
        <dbReference type="ARBA" id="ARBA00012687"/>
    </source>
</evidence>